<dbReference type="Proteomes" id="UP001153076">
    <property type="component" value="Unassembled WGS sequence"/>
</dbReference>
<dbReference type="GO" id="GO:0020037">
    <property type="term" value="F:heme binding"/>
    <property type="evidence" value="ECO:0007669"/>
    <property type="project" value="InterPro"/>
</dbReference>
<dbReference type="InterPro" id="IPR036396">
    <property type="entry name" value="Cyt_P450_sf"/>
</dbReference>
<dbReference type="InterPro" id="IPR001128">
    <property type="entry name" value="Cyt_P450"/>
</dbReference>
<keyword evidence="8" id="KW-1185">Reference proteome</keyword>
<comment type="caution">
    <text evidence="7">The sequence shown here is derived from an EMBL/GenBank/DDBJ whole genome shotgun (WGS) entry which is preliminary data.</text>
</comment>
<dbReference type="Gene3D" id="1.10.630.10">
    <property type="entry name" value="Cytochrome P450"/>
    <property type="match status" value="1"/>
</dbReference>
<dbReference type="PROSITE" id="PS00086">
    <property type="entry name" value="CYTOCHROME_P450"/>
    <property type="match status" value="1"/>
</dbReference>
<organism evidence="7 8">
    <name type="scientific">Carnegiea gigantea</name>
    <dbReference type="NCBI Taxonomy" id="171969"/>
    <lineage>
        <taxon>Eukaryota</taxon>
        <taxon>Viridiplantae</taxon>
        <taxon>Streptophyta</taxon>
        <taxon>Embryophyta</taxon>
        <taxon>Tracheophyta</taxon>
        <taxon>Spermatophyta</taxon>
        <taxon>Magnoliopsida</taxon>
        <taxon>eudicotyledons</taxon>
        <taxon>Gunneridae</taxon>
        <taxon>Pentapetalae</taxon>
        <taxon>Caryophyllales</taxon>
        <taxon>Cactineae</taxon>
        <taxon>Cactaceae</taxon>
        <taxon>Cactoideae</taxon>
        <taxon>Echinocereeae</taxon>
        <taxon>Carnegiea</taxon>
    </lineage>
</organism>
<keyword evidence="4 6" id="KW-0560">Oxidoreductase</keyword>
<dbReference type="EMBL" id="JAKOGI010001413">
    <property type="protein sequence ID" value="KAJ8425751.1"/>
    <property type="molecule type" value="Genomic_DNA"/>
</dbReference>
<evidence type="ECO:0000313" key="8">
    <source>
        <dbReference type="Proteomes" id="UP001153076"/>
    </source>
</evidence>
<dbReference type="OrthoDB" id="1896685at2759"/>
<comment type="cofactor">
    <cofactor evidence="1">
        <name>heme</name>
        <dbReference type="ChEBI" id="CHEBI:30413"/>
    </cofactor>
</comment>
<evidence type="ECO:0008006" key="9">
    <source>
        <dbReference type="Google" id="ProtNLM"/>
    </source>
</evidence>
<name>A0A9Q1JM39_9CARY</name>
<dbReference type="InterPro" id="IPR017972">
    <property type="entry name" value="Cyt_P450_CS"/>
</dbReference>
<keyword evidence="6" id="KW-0503">Monooxygenase</keyword>
<evidence type="ECO:0000256" key="2">
    <source>
        <dbReference type="ARBA" id="ARBA00010617"/>
    </source>
</evidence>
<evidence type="ECO:0000313" key="7">
    <source>
        <dbReference type="EMBL" id="KAJ8425751.1"/>
    </source>
</evidence>
<evidence type="ECO:0000256" key="4">
    <source>
        <dbReference type="ARBA" id="ARBA00023002"/>
    </source>
</evidence>
<proteinExistence type="inferred from homology"/>
<dbReference type="GO" id="GO:0016705">
    <property type="term" value="F:oxidoreductase activity, acting on paired donors, with incorporation or reduction of molecular oxygen"/>
    <property type="evidence" value="ECO:0007669"/>
    <property type="project" value="InterPro"/>
</dbReference>
<keyword evidence="6" id="KW-0349">Heme</keyword>
<evidence type="ECO:0000256" key="1">
    <source>
        <dbReference type="ARBA" id="ARBA00001971"/>
    </source>
</evidence>
<evidence type="ECO:0000256" key="5">
    <source>
        <dbReference type="ARBA" id="ARBA00023004"/>
    </source>
</evidence>
<dbReference type="SUPFAM" id="SSF48264">
    <property type="entry name" value="Cytochrome P450"/>
    <property type="match status" value="1"/>
</dbReference>
<dbReference type="GO" id="GO:0005506">
    <property type="term" value="F:iron ion binding"/>
    <property type="evidence" value="ECO:0007669"/>
    <property type="project" value="InterPro"/>
</dbReference>
<keyword evidence="3 6" id="KW-0479">Metal-binding</keyword>
<evidence type="ECO:0000256" key="3">
    <source>
        <dbReference type="ARBA" id="ARBA00022723"/>
    </source>
</evidence>
<dbReference type="PANTHER" id="PTHR24296">
    <property type="entry name" value="CYTOCHROME P450"/>
    <property type="match status" value="1"/>
</dbReference>
<gene>
    <name evidence="7" type="ORF">Cgig2_024368</name>
</gene>
<sequence length="153" mass="17190">MRIAPRSKGADIECYNKLIYLHAALCEALRLYPSVPFQAKVPMELDILQSGHQLDPSMQIIISMYAMGRIKSIWGEDCYEFKPERWISEGVLAFNAGPRTCIGKNMAFIQMKAVAATTISSYRIQAVPRQTVIPNVSIILRMKHGFKVMVSPA</sequence>
<reference evidence="7" key="1">
    <citation type="submission" date="2022-04" db="EMBL/GenBank/DDBJ databases">
        <title>Carnegiea gigantea Genome sequencing and assembly v2.</title>
        <authorList>
            <person name="Copetti D."/>
            <person name="Sanderson M.J."/>
            <person name="Burquez A."/>
            <person name="Wojciechowski M.F."/>
        </authorList>
    </citation>
    <scope>NUCLEOTIDE SEQUENCE</scope>
    <source>
        <strain evidence="7">SGP5-SGP5p</strain>
        <tissue evidence="7">Aerial part</tissue>
    </source>
</reference>
<evidence type="ECO:0000256" key="6">
    <source>
        <dbReference type="RuleBase" id="RU000461"/>
    </source>
</evidence>
<protein>
    <recommendedName>
        <fullName evidence="9">Cytochrome P450</fullName>
    </recommendedName>
</protein>
<dbReference type="GO" id="GO:0004497">
    <property type="term" value="F:monooxygenase activity"/>
    <property type="evidence" value="ECO:0007669"/>
    <property type="project" value="UniProtKB-KW"/>
</dbReference>
<dbReference type="GO" id="GO:0006629">
    <property type="term" value="P:lipid metabolic process"/>
    <property type="evidence" value="ECO:0007669"/>
    <property type="project" value="UniProtKB-ARBA"/>
</dbReference>
<dbReference type="AlphaFoldDB" id="A0A9Q1JM39"/>
<dbReference type="PRINTS" id="PR00385">
    <property type="entry name" value="P450"/>
</dbReference>
<accession>A0A9Q1JM39</accession>
<keyword evidence="5 6" id="KW-0408">Iron</keyword>
<dbReference type="Pfam" id="PF00067">
    <property type="entry name" value="p450"/>
    <property type="match status" value="1"/>
</dbReference>
<comment type="similarity">
    <text evidence="2 6">Belongs to the cytochrome P450 family.</text>
</comment>